<gene>
    <name evidence="1" type="ORF">IRJ41_015418</name>
</gene>
<comment type="caution">
    <text evidence="1">The sequence shown here is derived from an EMBL/GenBank/DDBJ whole genome shotgun (WGS) entry which is preliminary data.</text>
</comment>
<name>A0A9W7WUH2_TRIRA</name>
<reference evidence="1" key="1">
    <citation type="submission" date="2021-02" db="EMBL/GenBank/DDBJ databases">
        <title>Comparative genomics reveals that relaxation of natural selection precedes convergent phenotypic evolution of cavefish.</title>
        <authorList>
            <person name="Peng Z."/>
        </authorList>
    </citation>
    <scope>NUCLEOTIDE SEQUENCE</scope>
    <source>
        <tissue evidence="1">Muscle</tissue>
    </source>
</reference>
<dbReference type="Proteomes" id="UP001059041">
    <property type="component" value="Linkage Group LG6"/>
</dbReference>
<protein>
    <submittedName>
        <fullName evidence="1">Uncharacterized protein</fullName>
    </submittedName>
</protein>
<keyword evidence="2" id="KW-1185">Reference proteome</keyword>
<accession>A0A9W7WUH2</accession>
<dbReference type="AlphaFoldDB" id="A0A9W7WUH2"/>
<evidence type="ECO:0000313" key="2">
    <source>
        <dbReference type="Proteomes" id="UP001059041"/>
    </source>
</evidence>
<proteinExistence type="predicted"/>
<sequence>MLSPTAGSYVVRKISAALKQGEQPDQPVLTPCSLAKGKKELYAGDAALMSNPEPEGVAGSSAFAPAVTAVQNCGS</sequence>
<organism evidence="1 2">
    <name type="scientific">Triplophysa rosa</name>
    <name type="common">Cave loach</name>
    <dbReference type="NCBI Taxonomy" id="992332"/>
    <lineage>
        <taxon>Eukaryota</taxon>
        <taxon>Metazoa</taxon>
        <taxon>Chordata</taxon>
        <taxon>Craniata</taxon>
        <taxon>Vertebrata</taxon>
        <taxon>Euteleostomi</taxon>
        <taxon>Actinopterygii</taxon>
        <taxon>Neopterygii</taxon>
        <taxon>Teleostei</taxon>
        <taxon>Ostariophysi</taxon>
        <taxon>Cypriniformes</taxon>
        <taxon>Nemacheilidae</taxon>
        <taxon>Triplophysa</taxon>
    </lineage>
</organism>
<evidence type="ECO:0000313" key="1">
    <source>
        <dbReference type="EMBL" id="KAI7808845.1"/>
    </source>
</evidence>
<dbReference type="EMBL" id="JAFHDT010000006">
    <property type="protein sequence ID" value="KAI7808845.1"/>
    <property type="molecule type" value="Genomic_DNA"/>
</dbReference>